<name>A0A1G9YJI5_9BACI</name>
<protein>
    <submittedName>
        <fullName evidence="2">Uncharacterized protein</fullName>
    </submittedName>
</protein>
<dbReference type="OrthoDB" id="2850020at2"/>
<dbReference type="NCBIfam" id="NF041635">
    <property type="entry name" value="STM3941_fam"/>
    <property type="match status" value="1"/>
</dbReference>
<sequence length="179" mass="21050">MENSQEMHFYESRVRNVLLFVGSLIFLLLGVLVSGVGFNEGDYVFGVLGIFISVIFILCLFLVARKFGNTNSYPYLTLTEEYLIINVTAMDQFQIKWDDIEAFDVYKMNNNKFIGIILNDEDKYSKLMSNKMRKLYQMNTKMNLPLFNIVWGQIKRQDREQLLEELDYRTFGEQQSVEN</sequence>
<keyword evidence="1" id="KW-0472">Membrane</keyword>
<dbReference type="RefSeq" id="WP_093855920.1">
    <property type="nucleotide sequence ID" value="NZ_BJVZ01000026.1"/>
</dbReference>
<dbReference type="InterPro" id="IPR048136">
    <property type="entry name" value="STM3941-like"/>
</dbReference>
<gene>
    <name evidence="2" type="ORF">SAMN05216498_1444</name>
</gene>
<feature type="transmembrane region" description="Helical" evidence="1">
    <location>
        <begin position="43"/>
        <end position="64"/>
    </location>
</feature>
<dbReference type="AlphaFoldDB" id="A0A1G9YJI5"/>
<keyword evidence="1" id="KW-0812">Transmembrane</keyword>
<organism evidence="2 3">
    <name type="scientific">Tenuibacillus multivorans</name>
    <dbReference type="NCBI Taxonomy" id="237069"/>
    <lineage>
        <taxon>Bacteria</taxon>
        <taxon>Bacillati</taxon>
        <taxon>Bacillota</taxon>
        <taxon>Bacilli</taxon>
        <taxon>Bacillales</taxon>
        <taxon>Bacillaceae</taxon>
        <taxon>Tenuibacillus</taxon>
    </lineage>
</organism>
<proteinExistence type="predicted"/>
<keyword evidence="3" id="KW-1185">Reference proteome</keyword>
<dbReference type="EMBL" id="FNIG01000002">
    <property type="protein sequence ID" value="SDN09389.1"/>
    <property type="molecule type" value="Genomic_DNA"/>
</dbReference>
<accession>A0A1G9YJI5</accession>
<feature type="transmembrane region" description="Helical" evidence="1">
    <location>
        <begin position="17"/>
        <end position="37"/>
    </location>
</feature>
<evidence type="ECO:0000313" key="2">
    <source>
        <dbReference type="EMBL" id="SDN09389.1"/>
    </source>
</evidence>
<evidence type="ECO:0000256" key="1">
    <source>
        <dbReference type="SAM" id="Phobius"/>
    </source>
</evidence>
<reference evidence="2 3" key="1">
    <citation type="submission" date="2016-10" db="EMBL/GenBank/DDBJ databases">
        <authorList>
            <person name="de Groot N.N."/>
        </authorList>
    </citation>
    <scope>NUCLEOTIDE SEQUENCE [LARGE SCALE GENOMIC DNA]</scope>
    <source>
        <strain evidence="2 3">CGMCC 1.3442</strain>
    </source>
</reference>
<dbReference type="Proteomes" id="UP000199334">
    <property type="component" value="Unassembled WGS sequence"/>
</dbReference>
<dbReference type="STRING" id="237069.SAMN05216498_1444"/>
<keyword evidence="1" id="KW-1133">Transmembrane helix</keyword>
<evidence type="ECO:0000313" key="3">
    <source>
        <dbReference type="Proteomes" id="UP000199334"/>
    </source>
</evidence>